<reference evidence="2" key="2">
    <citation type="submission" date="2022-01" db="EMBL/GenBank/DDBJ databases">
        <authorList>
            <person name="Yamashiro T."/>
            <person name="Shiraishi A."/>
            <person name="Satake H."/>
            <person name="Nakayama K."/>
        </authorList>
    </citation>
    <scope>NUCLEOTIDE SEQUENCE</scope>
</reference>
<evidence type="ECO:0000313" key="2">
    <source>
        <dbReference type="EMBL" id="GJS73174.1"/>
    </source>
</evidence>
<dbReference type="Proteomes" id="UP001151760">
    <property type="component" value="Unassembled WGS sequence"/>
</dbReference>
<proteinExistence type="predicted"/>
<feature type="compositionally biased region" description="Basic and acidic residues" evidence="1">
    <location>
        <begin position="184"/>
        <end position="197"/>
    </location>
</feature>
<reference evidence="2" key="1">
    <citation type="journal article" date="2022" name="Int. J. Mol. Sci.">
        <title>Draft Genome of Tanacetum Coccineum: Genomic Comparison of Closely Related Tanacetum-Family Plants.</title>
        <authorList>
            <person name="Yamashiro T."/>
            <person name="Shiraishi A."/>
            <person name="Nakayama K."/>
            <person name="Satake H."/>
        </authorList>
    </citation>
    <scope>NUCLEOTIDE SEQUENCE</scope>
</reference>
<feature type="region of interest" description="Disordered" evidence="1">
    <location>
        <begin position="178"/>
        <end position="222"/>
    </location>
</feature>
<accession>A0ABQ4Y6A5</accession>
<comment type="caution">
    <text evidence="2">The sequence shown here is derived from an EMBL/GenBank/DDBJ whole genome shotgun (WGS) entry which is preliminary data.</text>
</comment>
<protein>
    <submittedName>
        <fullName evidence="2">Uncharacterized protein</fullName>
    </submittedName>
</protein>
<gene>
    <name evidence="2" type="ORF">Tco_0706015</name>
</gene>
<evidence type="ECO:0000256" key="1">
    <source>
        <dbReference type="SAM" id="MobiDB-lite"/>
    </source>
</evidence>
<evidence type="ECO:0000313" key="3">
    <source>
        <dbReference type="Proteomes" id="UP001151760"/>
    </source>
</evidence>
<name>A0ABQ4Y6A5_9ASTR</name>
<feature type="compositionally biased region" description="Basic and acidic residues" evidence="1">
    <location>
        <begin position="205"/>
        <end position="215"/>
    </location>
</feature>
<dbReference type="EMBL" id="BQNB010010135">
    <property type="protein sequence ID" value="GJS73174.1"/>
    <property type="molecule type" value="Genomic_DNA"/>
</dbReference>
<keyword evidence="3" id="KW-1185">Reference proteome</keyword>
<organism evidence="2 3">
    <name type="scientific">Tanacetum coccineum</name>
    <dbReference type="NCBI Taxonomy" id="301880"/>
    <lineage>
        <taxon>Eukaryota</taxon>
        <taxon>Viridiplantae</taxon>
        <taxon>Streptophyta</taxon>
        <taxon>Embryophyta</taxon>
        <taxon>Tracheophyta</taxon>
        <taxon>Spermatophyta</taxon>
        <taxon>Magnoliopsida</taxon>
        <taxon>eudicotyledons</taxon>
        <taxon>Gunneridae</taxon>
        <taxon>Pentapetalae</taxon>
        <taxon>asterids</taxon>
        <taxon>campanulids</taxon>
        <taxon>Asterales</taxon>
        <taxon>Asteraceae</taxon>
        <taxon>Asteroideae</taxon>
        <taxon>Anthemideae</taxon>
        <taxon>Anthemidinae</taxon>
        <taxon>Tanacetum</taxon>
    </lineage>
</organism>
<sequence>MTPRSCLRWKPTGRIFKTIGLRWVPTGKIFAFSTNKVDSEPPNGSKEDITNQCESESSDCHAADQASVFMEMTSVHISSGLVLHQMTFDHNRSELGIQDHSNEQSSSKLVPKVVPLAVKTATSRQELELLFHHHIAMLRTTEHPSDTNVFTMKMEILLEPASNKHLYGAVVKKHKIARKAKKIKTNDKAQSQDRKAEGISQQQINEDKDQEHSSLNDKSNLTDLMKECDDDRANESGREKNCKIVTTSRYVVPTGRVKVHAGRYVVPTGKDNIIASTGRSKVIPAGKVRKRPKGNIMILPLVSVEEHIAVQRETKARSILLQSLPEDHMADFHHLDDARDI</sequence>